<protein>
    <recommendedName>
        <fullName evidence="5">Nickel/cobalt transporter regulator</fullName>
    </recommendedName>
</protein>
<gene>
    <name evidence="3" type="ORF">FHS09_004183</name>
</gene>
<dbReference type="AlphaFoldDB" id="A0A7W4ZCF9"/>
<evidence type="ECO:0008006" key="5">
    <source>
        <dbReference type="Google" id="ProtNLM"/>
    </source>
</evidence>
<name>A0A7W4ZCF9_9GAMM</name>
<dbReference type="RefSeq" id="WP_183463401.1">
    <property type="nucleotide sequence ID" value="NZ_JACHWZ010000028.1"/>
</dbReference>
<reference evidence="3 4" key="1">
    <citation type="submission" date="2020-08" db="EMBL/GenBank/DDBJ databases">
        <title>Genomic Encyclopedia of Type Strains, Phase III (KMG-III): the genomes of soil and plant-associated and newly described type strains.</title>
        <authorList>
            <person name="Whitman W."/>
        </authorList>
    </citation>
    <scope>NUCLEOTIDE SEQUENCE [LARGE SCALE GENOMIC DNA]</scope>
    <source>
        <strain evidence="3 4">CECT 8799</strain>
    </source>
</reference>
<organism evidence="3 4">
    <name type="scientific">Microbulbifer rhizosphaerae</name>
    <dbReference type="NCBI Taxonomy" id="1562603"/>
    <lineage>
        <taxon>Bacteria</taxon>
        <taxon>Pseudomonadati</taxon>
        <taxon>Pseudomonadota</taxon>
        <taxon>Gammaproteobacteria</taxon>
        <taxon>Cellvibrionales</taxon>
        <taxon>Microbulbiferaceae</taxon>
        <taxon>Microbulbifer</taxon>
    </lineage>
</organism>
<evidence type="ECO:0000313" key="4">
    <source>
        <dbReference type="Proteomes" id="UP000535937"/>
    </source>
</evidence>
<sequence length="103" mass="10978">MNKLTAAAGLSVIIALAATSAAANPGKGGSLPPGLEKKAQRGGELPPGWRKKLQKGVILEPEIYRHGVIVRPVDEFGFVTIRIEGELVRLVHATHEIVDILSH</sequence>
<proteinExistence type="predicted"/>
<dbReference type="EMBL" id="JACHWZ010000028">
    <property type="protein sequence ID" value="MBB3063325.1"/>
    <property type="molecule type" value="Genomic_DNA"/>
</dbReference>
<feature type="chain" id="PRO_5030559463" description="Nickel/cobalt transporter regulator" evidence="2">
    <location>
        <begin position="24"/>
        <end position="103"/>
    </location>
</feature>
<keyword evidence="4" id="KW-1185">Reference proteome</keyword>
<keyword evidence="2" id="KW-0732">Signal</keyword>
<feature type="signal peptide" evidence="2">
    <location>
        <begin position="1"/>
        <end position="23"/>
    </location>
</feature>
<comment type="caution">
    <text evidence="3">The sequence shown here is derived from an EMBL/GenBank/DDBJ whole genome shotgun (WGS) entry which is preliminary data.</text>
</comment>
<evidence type="ECO:0000313" key="3">
    <source>
        <dbReference type="EMBL" id="MBB3063325.1"/>
    </source>
</evidence>
<dbReference type="Gene3D" id="3.10.450.160">
    <property type="entry name" value="inner membrane protein cigr"/>
    <property type="match status" value="1"/>
</dbReference>
<feature type="region of interest" description="Disordered" evidence="1">
    <location>
        <begin position="23"/>
        <end position="48"/>
    </location>
</feature>
<evidence type="ECO:0000256" key="1">
    <source>
        <dbReference type="SAM" id="MobiDB-lite"/>
    </source>
</evidence>
<accession>A0A7W4ZCF9</accession>
<evidence type="ECO:0000256" key="2">
    <source>
        <dbReference type="SAM" id="SignalP"/>
    </source>
</evidence>
<dbReference type="Proteomes" id="UP000535937">
    <property type="component" value="Unassembled WGS sequence"/>
</dbReference>